<keyword evidence="2 12" id="KW-1003">Cell membrane</keyword>
<feature type="transmembrane region" description="Helical" evidence="12">
    <location>
        <begin position="70"/>
        <end position="90"/>
    </location>
</feature>
<dbReference type="NCBIfam" id="NF010799">
    <property type="entry name" value="PRK14203.1"/>
    <property type="match status" value="1"/>
</dbReference>
<dbReference type="PANTHER" id="PTHR28259">
    <property type="entry name" value="FLUORIDE EXPORT PROTEIN 1-RELATED"/>
    <property type="match status" value="1"/>
</dbReference>
<comment type="function">
    <text evidence="12">Fluoride-specific ion channel. Important for reducing fluoride concentration in the cell, thus reducing its toxicity.</text>
</comment>
<comment type="catalytic activity">
    <reaction evidence="11">
        <text>fluoride(in) = fluoride(out)</text>
        <dbReference type="Rhea" id="RHEA:76159"/>
        <dbReference type="ChEBI" id="CHEBI:17051"/>
    </reaction>
    <physiologicalReaction direction="left-to-right" evidence="11">
        <dbReference type="Rhea" id="RHEA:76160"/>
    </physiologicalReaction>
</comment>
<keyword evidence="12" id="KW-0813">Transport</keyword>
<dbReference type="Proteomes" id="UP001519924">
    <property type="component" value="Unassembled WGS sequence"/>
</dbReference>
<dbReference type="NCBIfam" id="NF010802">
    <property type="entry name" value="PRK14206.1"/>
    <property type="match status" value="1"/>
</dbReference>
<feature type="transmembrane region" description="Helical" evidence="12">
    <location>
        <begin position="33"/>
        <end position="58"/>
    </location>
</feature>
<dbReference type="HAMAP" id="MF_00454">
    <property type="entry name" value="FluC"/>
    <property type="match status" value="1"/>
</dbReference>
<proteinExistence type="inferred from homology"/>
<dbReference type="EMBL" id="JAHZUY010000073">
    <property type="protein sequence ID" value="MBW8271152.1"/>
    <property type="molecule type" value="Genomic_DNA"/>
</dbReference>
<evidence type="ECO:0000313" key="14">
    <source>
        <dbReference type="Proteomes" id="UP001519924"/>
    </source>
</evidence>
<keyword evidence="9 12" id="KW-0407">Ion channel</keyword>
<feature type="binding site" evidence="12">
    <location>
        <position position="80"/>
    </location>
    <ligand>
        <name>Na(+)</name>
        <dbReference type="ChEBI" id="CHEBI:29101"/>
        <note>structural</note>
    </ligand>
</feature>
<comment type="activity regulation">
    <text evidence="12">Na(+) is not transported, but it plays an essential structural role and its presence is essential for fluoride channel function.</text>
</comment>
<comment type="similarity">
    <text evidence="10 12">Belongs to the fluoride channel Fluc/FEX (TC 1.A.43) family.</text>
</comment>
<evidence type="ECO:0000256" key="8">
    <source>
        <dbReference type="ARBA" id="ARBA00023136"/>
    </source>
</evidence>
<keyword evidence="12" id="KW-0479">Metal-binding</keyword>
<evidence type="ECO:0000256" key="6">
    <source>
        <dbReference type="ARBA" id="ARBA00023053"/>
    </source>
</evidence>
<dbReference type="InterPro" id="IPR003691">
    <property type="entry name" value="FluC"/>
</dbReference>
<reference evidence="13 14" key="1">
    <citation type="submission" date="2021-08" db="EMBL/GenBank/DDBJ databases">
        <title>Caldovatus sediminis gen. nov., sp. nov., a moderately thermophilic bacterium isolated from a hot spring.</title>
        <authorList>
            <person name="Hu C.-J."/>
            <person name="Li W.-J."/>
            <person name="Xian W.-D."/>
        </authorList>
    </citation>
    <scope>NUCLEOTIDE SEQUENCE [LARGE SCALE GENOMIC DNA]</scope>
    <source>
        <strain evidence="13 14">SYSU G05006</strain>
    </source>
</reference>
<keyword evidence="8 12" id="KW-0472">Membrane</keyword>
<evidence type="ECO:0000256" key="9">
    <source>
        <dbReference type="ARBA" id="ARBA00023303"/>
    </source>
</evidence>
<evidence type="ECO:0000256" key="4">
    <source>
        <dbReference type="ARBA" id="ARBA00022692"/>
    </source>
</evidence>
<evidence type="ECO:0000256" key="1">
    <source>
        <dbReference type="ARBA" id="ARBA00004651"/>
    </source>
</evidence>
<evidence type="ECO:0000256" key="7">
    <source>
        <dbReference type="ARBA" id="ARBA00023065"/>
    </source>
</evidence>
<keyword evidence="14" id="KW-1185">Reference proteome</keyword>
<sequence>MGTYLAIGLGTALGGMARYWCSGAVARRWGERFPWGTLVVNLLGSFAIGLLAGLAALPVGDGGPLLAPDLARFAMAGLCGGFTTFSSVSLQTLTLAREGEWLHAAGNVTASVLLCLGAAWLGLAAASAALAIAKEA</sequence>
<feature type="binding site" evidence="12">
    <location>
        <position position="83"/>
    </location>
    <ligand>
        <name>Na(+)</name>
        <dbReference type="ChEBI" id="CHEBI:29101"/>
        <note>structural</note>
    </ligand>
</feature>
<keyword evidence="7 12" id="KW-0406">Ion transport</keyword>
<dbReference type="Pfam" id="PF02537">
    <property type="entry name" value="CRCB"/>
    <property type="match status" value="1"/>
</dbReference>
<name>A0ABS7F6B1_9PROT</name>
<dbReference type="RefSeq" id="WP_220118929.1">
    <property type="nucleotide sequence ID" value="NZ_JAHZUY010000073.1"/>
</dbReference>
<keyword evidence="6 12" id="KW-0915">Sodium</keyword>
<comment type="subcellular location">
    <subcellularLocation>
        <location evidence="1 12">Cell membrane</location>
        <topology evidence="1 12">Multi-pass membrane protein</topology>
    </subcellularLocation>
</comment>
<evidence type="ECO:0000256" key="10">
    <source>
        <dbReference type="ARBA" id="ARBA00035120"/>
    </source>
</evidence>
<dbReference type="PANTHER" id="PTHR28259:SF1">
    <property type="entry name" value="FLUORIDE EXPORT PROTEIN 1-RELATED"/>
    <property type="match status" value="1"/>
</dbReference>
<evidence type="ECO:0000313" key="13">
    <source>
        <dbReference type="EMBL" id="MBW8271152.1"/>
    </source>
</evidence>
<gene>
    <name evidence="12 13" type="primary">crcB</name>
    <name evidence="12" type="synonym">fluC</name>
    <name evidence="13" type="ORF">K1J50_16860</name>
</gene>
<feature type="transmembrane region" description="Helical" evidence="12">
    <location>
        <begin position="110"/>
        <end position="133"/>
    </location>
</feature>
<evidence type="ECO:0000256" key="5">
    <source>
        <dbReference type="ARBA" id="ARBA00022989"/>
    </source>
</evidence>
<evidence type="ECO:0000256" key="2">
    <source>
        <dbReference type="ARBA" id="ARBA00022475"/>
    </source>
</evidence>
<protein>
    <recommendedName>
        <fullName evidence="12">Fluoride-specific ion channel FluC</fullName>
    </recommendedName>
</protein>
<keyword evidence="4 12" id="KW-0812">Transmembrane</keyword>
<keyword evidence="3" id="KW-0997">Cell inner membrane</keyword>
<evidence type="ECO:0000256" key="3">
    <source>
        <dbReference type="ARBA" id="ARBA00022519"/>
    </source>
</evidence>
<accession>A0ABS7F6B1</accession>
<evidence type="ECO:0000256" key="12">
    <source>
        <dbReference type="HAMAP-Rule" id="MF_00454"/>
    </source>
</evidence>
<comment type="caution">
    <text evidence="13">The sequence shown here is derived from an EMBL/GenBank/DDBJ whole genome shotgun (WGS) entry which is preliminary data.</text>
</comment>
<keyword evidence="5 12" id="KW-1133">Transmembrane helix</keyword>
<organism evidence="13 14">
    <name type="scientific">Caldovatus aquaticus</name>
    <dbReference type="NCBI Taxonomy" id="2865671"/>
    <lineage>
        <taxon>Bacteria</taxon>
        <taxon>Pseudomonadati</taxon>
        <taxon>Pseudomonadota</taxon>
        <taxon>Alphaproteobacteria</taxon>
        <taxon>Acetobacterales</taxon>
        <taxon>Roseomonadaceae</taxon>
        <taxon>Caldovatus</taxon>
    </lineage>
</organism>
<evidence type="ECO:0000256" key="11">
    <source>
        <dbReference type="ARBA" id="ARBA00035585"/>
    </source>
</evidence>